<sequence length="239" mass="25700">MLRTNLSELYAEDNIAVLTIDNGPKNLLTEPEFADRKKLLGWLDENPQVGALIITGKGRHFSHGADVSLFGTTDSSELSAKLENARELLRTIEKLPIITAAAINGGCFGGGLEIALSCQFRIASPSAFLGLPEIMHGVVPGMGGMERLYRLLGKEKALQMILCGEMIGAKEALDMGLVTKLSENRNSFDETKAFVKELLNGKSLTQIHAIIDTINLASEGVTDPSKGKFEAALAEASEK</sequence>
<dbReference type="RefSeq" id="WP_072952309.1">
    <property type="nucleotide sequence ID" value="NZ_FRCT01000019.1"/>
</dbReference>
<proteinExistence type="predicted"/>
<dbReference type="InterPro" id="IPR029045">
    <property type="entry name" value="ClpP/crotonase-like_dom_sf"/>
</dbReference>
<dbReference type="SUPFAM" id="SSF52096">
    <property type="entry name" value="ClpP/crotonase"/>
    <property type="match status" value="1"/>
</dbReference>
<dbReference type="GO" id="GO:0006635">
    <property type="term" value="P:fatty acid beta-oxidation"/>
    <property type="evidence" value="ECO:0007669"/>
    <property type="project" value="TreeGrafter"/>
</dbReference>
<evidence type="ECO:0000313" key="1">
    <source>
        <dbReference type="EMBL" id="SHM86742.1"/>
    </source>
</evidence>
<dbReference type="EMBL" id="FRCT01000019">
    <property type="protein sequence ID" value="SHM86742.1"/>
    <property type="molecule type" value="Genomic_DNA"/>
</dbReference>
<dbReference type="Pfam" id="PF00378">
    <property type="entry name" value="ECH_1"/>
    <property type="match status" value="1"/>
</dbReference>
<dbReference type="GO" id="GO:0003824">
    <property type="term" value="F:catalytic activity"/>
    <property type="evidence" value="ECO:0007669"/>
    <property type="project" value="UniProtKB-ARBA"/>
</dbReference>
<gene>
    <name evidence="1" type="ORF">SAMN04487860_11953</name>
</gene>
<dbReference type="Proteomes" id="UP000184394">
    <property type="component" value="Unassembled WGS sequence"/>
</dbReference>
<dbReference type="OrthoDB" id="9775794at2"/>
<dbReference type="AlphaFoldDB" id="A0A1M7M7N0"/>
<accession>A0A1M7M7N0</accession>
<dbReference type="InterPro" id="IPR001753">
    <property type="entry name" value="Enoyl-CoA_hydra/iso"/>
</dbReference>
<reference evidence="1 2" key="1">
    <citation type="submission" date="2016-11" db="EMBL/GenBank/DDBJ databases">
        <authorList>
            <person name="Jaros S."/>
            <person name="Januszkiewicz K."/>
            <person name="Wedrychowicz H."/>
        </authorList>
    </citation>
    <scope>NUCLEOTIDE SEQUENCE [LARGE SCALE GENOMIC DNA]</scope>
    <source>
        <strain evidence="1 2">Y1</strain>
    </source>
</reference>
<dbReference type="Gene3D" id="3.90.226.10">
    <property type="entry name" value="2-enoyl-CoA Hydratase, Chain A, domain 1"/>
    <property type="match status" value="1"/>
</dbReference>
<organism evidence="1 2">
    <name type="scientific">Ruminococcus flavefaciens</name>
    <dbReference type="NCBI Taxonomy" id="1265"/>
    <lineage>
        <taxon>Bacteria</taxon>
        <taxon>Bacillati</taxon>
        <taxon>Bacillota</taxon>
        <taxon>Clostridia</taxon>
        <taxon>Eubacteriales</taxon>
        <taxon>Oscillospiraceae</taxon>
        <taxon>Ruminococcus</taxon>
    </lineage>
</organism>
<name>A0A1M7M7N0_RUMFL</name>
<evidence type="ECO:0000313" key="2">
    <source>
        <dbReference type="Proteomes" id="UP000184394"/>
    </source>
</evidence>
<dbReference type="PANTHER" id="PTHR11941">
    <property type="entry name" value="ENOYL-COA HYDRATASE-RELATED"/>
    <property type="match status" value="1"/>
</dbReference>
<protein>
    <submittedName>
        <fullName evidence="1">Short chain enoyl-CoA hydratase</fullName>
    </submittedName>
</protein>
<dbReference type="PANTHER" id="PTHR11941:SF175">
    <property type="entry name" value="ENOYL-COA HYDRATASE-RELATED"/>
    <property type="match status" value="1"/>
</dbReference>
<dbReference type="CDD" id="cd06558">
    <property type="entry name" value="crotonase-like"/>
    <property type="match status" value="1"/>
</dbReference>